<proteinExistence type="predicted"/>
<keyword evidence="3" id="KW-1185">Reference proteome</keyword>
<dbReference type="OrthoDB" id="104801at2"/>
<accession>A0A244CRY2</accession>
<dbReference type="SUPFAM" id="SSF111364">
    <property type="entry name" value="Tsx-like channel"/>
    <property type="match status" value="1"/>
</dbReference>
<keyword evidence="1" id="KW-0732">Signal</keyword>
<dbReference type="Proteomes" id="UP000194841">
    <property type="component" value="Unassembled WGS sequence"/>
</dbReference>
<feature type="signal peptide" evidence="1">
    <location>
        <begin position="1"/>
        <end position="17"/>
    </location>
</feature>
<protein>
    <submittedName>
        <fullName evidence="2">Nucleoside-binding protein</fullName>
    </submittedName>
</protein>
<gene>
    <name evidence="2" type="ORF">B1199_08310</name>
</gene>
<dbReference type="RefSeq" id="WP_086743634.1">
    <property type="nucleotide sequence ID" value="NZ_MWPV01000002.1"/>
</dbReference>
<dbReference type="AlphaFoldDB" id="A0A244CRY2"/>
<organism evidence="2 3">
    <name type="scientific">Pseudoalteromonas ulvae</name>
    <dbReference type="NCBI Taxonomy" id="107327"/>
    <lineage>
        <taxon>Bacteria</taxon>
        <taxon>Pseudomonadati</taxon>
        <taxon>Pseudomonadota</taxon>
        <taxon>Gammaproteobacteria</taxon>
        <taxon>Alteromonadales</taxon>
        <taxon>Pseudoalteromonadaceae</taxon>
        <taxon>Pseudoalteromonas</taxon>
    </lineage>
</organism>
<evidence type="ECO:0000313" key="2">
    <source>
        <dbReference type="EMBL" id="OUL58328.1"/>
    </source>
</evidence>
<evidence type="ECO:0000256" key="1">
    <source>
        <dbReference type="SAM" id="SignalP"/>
    </source>
</evidence>
<dbReference type="InterPro" id="IPR036777">
    <property type="entry name" value="Channel_Tsx-like_sf"/>
</dbReference>
<dbReference type="Gene3D" id="2.40.230.20">
    <property type="entry name" value="Nucleoside-specific channel-forming protein, Tsx-like"/>
    <property type="match status" value="1"/>
</dbReference>
<dbReference type="GO" id="GO:0009279">
    <property type="term" value="C:cell outer membrane"/>
    <property type="evidence" value="ECO:0007669"/>
    <property type="project" value="InterPro"/>
</dbReference>
<comment type="caution">
    <text evidence="2">The sequence shown here is derived from an EMBL/GenBank/DDBJ whole genome shotgun (WGS) entry which is preliminary data.</text>
</comment>
<dbReference type="EMBL" id="MWPV01000002">
    <property type="protein sequence ID" value="OUL58328.1"/>
    <property type="molecule type" value="Genomic_DNA"/>
</dbReference>
<name>A0A244CRY2_PSEDV</name>
<feature type="chain" id="PRO_5012421919" evidence="1">
    <location>
        <begin position="18"/>
        <end position="256"/>
    </location>
</feature>
<evidence type="ECO:0000313" key="3">
    <source>
        <dbReference type="Proteomes" id="UP000194841"/>
    </source>
</evidence>
<sequence>MKKLITCCVFISANASAATWSQTQLHFNQGDFLNPLTNEKSSTQVATLQHSSSYQLGDNFFFVDFIKDNHTDGYQDNEYYGEFYSSISFSKATSKHISFGALKDVGAVIGVNAAGDANVVKYLPGIKLYWDVPGFAFFNTLITGYLDDNGGLISGGAPAESDSWMIDTAWGLPFNIGNQRFNFTGHIEYIDGRQNELGKEVNSWVLAQPILQWDLGHALEFEENTLLLGVKWQVWHNKLGTDNNESAPQLHVAWTF</sequence>
<reference evidence="2 3" key="1">
    <citation type="submission" date="2017-02" db="EMBL/GenBank/DDBJ databases">
        <title>Pseudoalteromonas ulvae TC14 Genome.</title>
        <authorList>
            <person name="Molmeret M."/>
        </authorList>
    </citation>
    <scope>NUCLEOTIDE SEQUENCE [LARGE SCALE GENOMIC DNA]</scope>
    <source>
        <strain evidence="2">TC14</strain>
    </source>
</reference>